<dbReference type="AlphaFoldDB" id="A0A4P9ZNP5"/>
<evidence type="ECO:0000313" key="4">
    <source>
        <dbReference type="Proteomes" id="UP000268162"/>
    </source>
</evidence>
<keyword evidence="2" id="KW-0732">Signal</keyword>
<proteinExistence type="predicted"/>
<evidence type="ECO:0000256" key="1">
    <source>
        <dbReference type="SAM" id="MobiDB-lite"/>
    </source>
</evidence>
<evidence type="ECO:0000313" key="3">
    <source>
        <dbReference type="EMBL" id="RKP34805.1"/>
    </source>
</evidence>
<dbReference type="Proteomes" id="UP000268162">
    <property type="component" value="Unassembled WGS sequence"/>
</dbReference>
<organism evidence="3 4">
    <name type="scientific">Dimargaris cristalligena</name>
    <dbReference type="NCBI Taxonomy" id="215637"/>
    <lineage>
        <taxon>Eukaryota</taxon>
        <taxon>Fungi</taxon>
        <taxon>Fungi incertae sedis</taxon>
        <taxon>Zoopagomycota</taxon>
        <taxon>Kickxellomycotina</taxon>
        <taxon>Dimargaritomycetes</taxon>
        <taxon>Dimargaritales</taxon>
        <taxon>Dimargaritaceae</taxon>
        <taxon>Dimargaris</taxon>
    </lineage>
</organism>
<feature type="region of interest" description="Disordered" evidence="1">
    <location>
        <begin position="145"/>
        <end position="177"/>
    </location>
</feature>
<dbReference type="EMBL" id="ML003063">
    <property type="protein sequence ID" value="RKP34805.1"/>
    <property type="molecule type" value="Genomic_DNA"/>
</dbReference>
<reference evidence="4" key="1">
    <citation type="journal article" date="2018" name="Nat. Microbiol.">
        <title>Leveraging single-cell genomics to expand the fungal tree of life.</title>
        <authorList>
            <person name="Ahrendt S.R."/>
            <person name="Quandt C.A."/>
            <person name="Ciobanu D."/>
            <person name="Clum A."/>
            <person name="Salamov A."/>
            <person name="Andreopoulos B."/>
            <person name="Cheng J.F."/>
            <person name="Woyke T."/>
            <person name="Pelin A."/>
            <person name="Henrissat B."/>
            <person name="Reynolds N.K."/>
            <person name="Benny G.L."/>
            <person name="Smith M.E."/>
            <person name="James T.Y."/>
            <person name="Grigoriev I.V."/>
        </authorList>
    </citation>
    <scope>NUCLEOTIDE SEQUENCE [LARGE SCALE GENOMIC DNA]</scope>
    <source>
        <strain evidence="4">RSA 468</strain>
    </source>
</reference>
<feature type="region of interest" description="Disordered" evidence="1">
    <location>
        <begin position="74"/>
        <end position="93"/>
    </location>
</feature>
<keyword evidence="4" id="KW-1185">Reference proteome</keyword>
<feature type="signal peptide" evidence="2">
    <location>
        <begin position="1"/>
        <end position="20"/>
    </location>
</feature>
<name>A0A4P9ZNP5_9FUNG</name>
<accession>A0A4P9ZNP5</accession>
<protein>
    <submittedName>
        <fullName evidence="3">Uncharacterized protein</fullName>
    </submittedName>
</protein>
<gene>
    <name evidence="3" type="ORF">BJ085DRAFT_35773</name>
</gene>
<feature type="chain" id="PRO_5020473230" evidence="2">
    <location>
        <begin position="21"/>
        <end position="211"/>
    </location>
</feature>
<evidence type="ECO:0000256" key="2">
    <source>
        <dbReference type="SAM" id="SignalP"/>
    </source>
</evidence>
<sequence>MRLFTAIACFALAYTTKGFAKPLGSQHDSAEHRPRTQLLYRRGYLSNCWYLGYPKINCNSPPVRPSPQVDIATTEPPVEGHSNDQGATIPDYPKDQPNIYTSELDTGDKHNSLPAGPFVPNDYPARQPPNITVDDHRGIEGQQQTITQNQRANEKPTMEGGNLRPSNNRFSSYNGSLDPVFSRRQSVKHMSEDYDAMLDGRTTQPADPTLI</sequence>
<feature type="compositionally biased region" description="Polar residues" evidence="1">
    <location>
        <begin position="164"/>
        <end position="175"/>
    </location>
</feature>